<evidence type="ECO:0000256" key="6">
    <source>
        <dbReference type="ARBA" id="ARBA00023136"/>
    </source>
</evidence>
<sequence>MTDAVLSRADDAARPMTPQEKRVVRAASAGAVFEWYDFFLYGSLTPVIAQNFFSNVNPTAAYIFALLAFAAGFAVRPFGALLFGRLGDLTGRKYTFLLTILIMGLATFFIGLLPNFAAIGFAAPVLLTLLRMAQGLALGGEYGGAALFVGESAPKGRRGYFTSYIQLTASGGLLLALLVTLGFRALLGEADFAVYGWRFPFLASFVLLAASVWMRLRLNESPAYLKIKRAGRASAAPVAEAFGSWRNGRLALIALFGATAGQAVVWYAGQFYALFFLTQTLRLDSTTASLLMAGALALGAPLFVLFGALSDRIGRKPVILGGCLLAALLTFPIFQGLTHAVNPALAQASARAPAKVIADPNTCAFQFDPVEAKAFVSSCDIAKNLLASAGVSYANEAAPPGALAKIVVGDREIASFEGRGLDEAGRAERRATLERQVAETLARAGYPSRADPAKVNIPVALALLTALIGLVAMTYAPIAALLVELFPTRIRYTGLSTPYHVGNGWFGGLLPPLAFALTAASGNIYSGLWYPVAVAGLTFVVGLIFVQETKGRDIAAAD</sequence>
<reference evidence="8 9" key="1">
    <citation type="journal article" date="2018" name="Arch. Microbiol.">
        <title>New insights into the metabolic potential of the phototrophic purple bacterium Rhodopila globiformis DSM 161(T) from its draft genome sequence and evidence for a vanadium-dependent nitrogenase.</title>
        <authorList>
            <person name="Imhoff J.F."/>
            <person name="Rahn T."/>
            <person name="Kunzel S."/>
            <person name="Neulinger S.C."/>
        </authorList>
    </citation>
    <scope>NUCLEOTIDE SEQUENCE [LARGE SCALE GENOMIC DNA]</scope>
    <source>
        <strain evidence="8 9">DSM 16996</strain>
    </source>
</reference>
<gene>
    <name evidence="8" type="ORF">CCR94_01625</name>
</gene>
<comment type="subcellular location">
    <subcellularLocation>
        <location evidence="1">Cell membrane</location>
        <topology evidence="1">Multi-pass membrane protein</topology>
    </subcellularLocation>
</comment>
<dbReference type="RefSeq" id="WP_104506138.1">
    <property type="nucleotide sequence ID" value="NZ_JACIGC010000014.1"/>
</dbReference>
<dbReference type="Pfam" id="PF00083">
    <property type="entry name" value="Sugar_tr"/>
    <property type="match status" value="2"/>
</dbReference>
<dbReference type="PANTHER" id="PTHR43045">
    <property type="entry name" value="SHIKIMATE TRANSPORTER"/>
    <property type="match status" value="1"/>
</dbReference>
<dbReference type="InterPro" id="IPR036259">
    <property type="entry name" value="MFS_trans_sf"/>
</dbReference>
<dbReference type="Proteomes" id="UP000239089">
    <property type="component" value="Unassembled WGS sequence"/>
</dbReference>
<evidence type="ECO:0000313" key="8">
    <source>
        <dbReference type="EMBL" id="PPQ33571.1"/>
    </source>
</evidence>
<comment type="caution">
    <text evidence="8">The sequence shown here is derived from an EMBL/GenBank/DDBJ whole genome shotgun (WGS) entry which is preliminary data.</text>
</comment>
<keyword evidence="2" id="KW-0813">Transport</keyword>
<organism evidence="8 9">
    <name type="scientific">Rhodoblastus sphagnicola</name>
    <dbReference type="NCBI Taxonomy" id="333368"/>
    <lineage>
        <taxon>Bacteria</taxon>
        <taxon>Pseudomonadati</taxon>
        <taxon>Pseudomonadota</taxon>
        <taxon>Alphaproteobacteria</taxon>
        <taxon>Hyphomicrobiales</taxon>
        <taxon>Rhodoblastaceae</taxon>
        <taxon>Rhodoblastus</taxon>
    </lineage>
</organism>
<dbReference type="AlphaFoldDB" id="A0A2S6NG39"/>
<accession>A0A2S6NG39</accession>
<keyword evidence="3" id="KW-1003">Cell membrane</keyword>
<keyword evidence="5" id="KW-1133">Transmembrane helix</keyword>
<dbReference type="PROSITE" id="PS50850">
    <property type="entry name" value="MFS"/>
    <property type="match status" value="1"/>
</dbReference>
<dbReference type="InterPro" id="IPR005828">
    <property type="entry name" value="MFS_sugar_transport-like"/>
</dbReference>
<dbReference type="GO" id="GO:0022857">
    <property type="term" value="F:transmembrane transporter activity"/>
    <property type="evidence" value="ECO:0007669"/>
    <property type="project" value="InterPro"/>
</dbReference>
<dbReference type="PANTHER" id="PTHR43045:SF7">
    <property type="entry name" value="MAJOR FACILITATOR SUPERFAMILY TRANSPORTER"/>
    <property type="match status" value="1"/>
</dbReference>
<name>A0A2S6NG39_9HYPH</name>
<evidence type="ECO:0000256" key="5">
    <source>
        <dbReference type="ARBA" id="ARBA00022989"/>
    </source>
</evidence>
<dbReference type="SUPFAM" id="SSF103473">
    <property type="entry name" value="MFS general substrate transporter"/>
    <property type="match status" value="1"/>
</dbReference>
<dbReference type="InterPro" id="IPR020846">
    <property type="entry name" value="MFS_dom"/>
</dbReference>
<evidence type="ECO:0000259" key="7">
    <source>
        <dbReference type="PROSITE" id="PS50850"/>
    </source>
</evidence>
<evidence type="ECO:0000313" key="9">
    <source>
        <dbReference type="Proteomes" id="UP000239089"/>
    </source>
</evidence>
<evidence type="ECO:0000256" key="2">
    <source>
        <dbReference type="ARBA" id="ARBA00022448"/>
    </source>
</evidence>
<evidence type="ECO:0000256" key="3">
    <source>
        <dbReference type="ARBA" id="ARBA00022475"/>
    </source>
</evidence>
<evidence type="ECO:0000256" key="4">
    <source>
        <dbReference type="ARBA" id="ARBA00022692"/>
    </source>
</evidence>
<proteinExistence type="predicted"/>
<keyword evidence="6" id="KW-0472">Membrane</keyword>
<dbReference type="EMBL" id="NHSJ01000018">
    <property type="protein sequence ID" value="PPQ33571.1"/>
    <property type="molecule type" value="Genomic_DNA"/>
</dbReference>
<dbReference type="OrthoDB" id="9783227at2"/>
<feature type="domain" description="Major facilitator superfamily (MFS) profile" evidence="7">
    <location>
        <begin position="23"/>
        <end position="550"/>
    </location>
</feature>
<evidence type="ECO:0000256" key="1">
    <source>
        <dbReference type="ARBA" id="ARBA00004651"/>
    </source>
</evidence>
<keyword evidence="9" id="KW-1185">Reference proteome</keyword>
<keyword evidence="4" id="KW-0812">Transmembrane</keyword>
<protein>
    <submittedName>
        <fullName evidence="8">MFS transporter</fullName>
    </submittedName>
</protein>
<dbReference type="Gene3D" id="1.20.1250.20">
    <property type="entry name" value="MFS general substrate transporter like domains"/>
    <property type="match status" value="2"/>
</dbReference>
<dbReference type="GO" id="GO:0005886">
    <property type="term" value="C:plasma membrane"/>
    <property type="evidence" value="ECO:0007669"/>
    <property type="project" value="UniProtKB-SubCell"/>
</dbReference>